<dbReference type="InterPro" id="IPR007111">
    <property type="entry name" value="NACHT_NTPase"/>
</dbReference>
<name>A0A5B7H269_PORTR</name>
<dbReference type="PROSITE" id="PS50837">
    <property type="entry name" value="NACHT"/>
    <property type="match status" value="1"/>
</dbReference>
<proteinExistence type="predicted"/>
<gene>
    <name evidence="2" type="ORF">E2C01_060336</name>
</gene>
<dbReference type="Proteomes" id="UP000324222">
    <property type="component" value="Unassembled WGS sequence"/>
</dbReference>
<keyword evidence="3" id="KW-1185">Reference proteome</keyword>
<evidence type="ECO:0000313" key="3">
    <source>
        <dbReference type="Proteomes" id="UP000324222"/>
    </source>
</evidence>
<reference evidence="2 3" key="1">
    <citation type="submission" date="2019-05" db="EMBL/GenBank/DDBJ databases">
        <title>Another draft genome of Portunus trituberculatus and its Hox gene families provides insights of decapod evolution.</title>
        <authorList>
            <person name="Jeong J.-H."/>
            <person name="Song I."/>
            <person name="Kim S."/>
            <person name="Choi T."/>
            <person name="Kim D."/>
            <person name="Ryu S."/>
            <person name="Kim W."/>
        </authorList>
    </citation>
    <scope>NUCLEOTIDE SEQUENCE [LARGE SCALE GENOMIC DNA]</scope>
    <source>
        <tissue evidence="2">Muscle</tissue>
    </source>
</reference>
<sequence>MQPGEDTFNSAIPLRELLRSTFHDGSQPQVIQVTGEAGTGKTSLCRALMAWWLMDDPKARALADYQLLLNVTCAHVRSSDLHRYLRLMLPETTKQCDTASLTRLLHEAKILWLVDGWDEATKDAPGLLQDLLQSRGKSHTVLATCRPGFSITLSNQFHGQKIFNVSFARFQREEMKELVRGKLPDVDNTSLENFFNNLHSFPNKEQDDFNNPLKLQLMARVYLVHGLLDLFRQPSLVYIYHNMIECQRKDLILRCKKDAAPGEDVEQKIDVWLERLYKVSFDSAKSDPSLLLTEKSVKILSKECGVPVKLCLSTFLVCASLFGILAHSSSYSFTHDTQRCVLAARHLECCCKGDDNLHAKLRKVLEVDSSELEDHMDPYLGIYDLVTQFLLVIRILLSRISCGWICTEVYQKSFYQSLLRLAKKFVHIVKCDHLPTDRWIQARALRSRLVPVFLQVMEMWTRGLFHVSVSATFLVDLFASLLEGDEEPVRWLEVIRRCEVNEELARAVSRKIDRKLWVISDGDIRAATMLLKYITPEKVTVSVSESKWLPQLHELLLRLSKSRVRLELNIQSHLHDLNSKDDSDSYLELICRPQAKCSLTIFSGHLSVSGLHLLSAAKTLTSLNLRVTQPKAVCKLTEVTPKLSQLTSLLLIYDNKKFMVPDSVDGSRGVFSHRLLVHLILPHLRETSVNMSVDFISRFSKRYLNLSVGKLEQRGVRNLVAGLTNKAVVVDIFAINVYVREFKRNLLLNIGSLPIQTSMGDFLTKLHDLFKDPLRHMVFVKQM</sequence>
<dbReference type="EMBL" id="VSRR010024422">
    <property type="protein sequence ID" value="MPC66190.1"/>
    <property type="molecule type" value="Genomic_DNA"/>
</dbReference>
<organism evidence="2 3">
    <name type="scientific">Portunus trituberculatus</name>
    <name type="common">Swimming crab</name>
    <name type="synonym">Neptunus trituberculatus</name>
    <dbReference type="NCBI Taxonomy" id="210409"/>
    <lineage>
        <taxon>Eukaryota</taxon>
        <taxon>Metazoa</taxon>
        <taxon>Ecdysozoa</taxon>
        <taxon>Arthropoda</taxon>
        <taxon>Crustacea</taxon>
        <taxon>Multicrustacea</taxon>
        <taxon>Malacostraca</taxon>
        <taxon>Eumalacostraca</taxon>
        <taxon>Eucarida</taxon>
        <taxon>Decapoda</taxon>
        <taxon>Pleocyemata</taxon>
        <taxon>Brachyura</taxon>
        <taxon>Eubrachyura</taxon>
        <taxon>Portunoidea</taxon>
        <taxon>Portunidae</taxon>
        <taxon>Portuninae</taxon>
        <taxon>Portunus</taxon>
    </lineage>
</organism>
<dbReference type="PANTHER" id="PTHR46312:SF2">
    <property type="entry name" value="NUCLEOTIDE-BINDING OLIGOMERIZATION DOMAIN-CONTAINING PROTEIN 2-LIKE"/>
    <property type="match status" value="1"/>
</dbReference>
<dbReference type="PANTHER" id="PTHR46312">
    <property type="entry name" value="NACHT DOMAIN-CONTAINING PROTEIN"/>
    <property type="match status" value="1"/>
</dbReference>
<dbReference type="InterPro" id="IPR027417">
    <property type="entry name" value="P-loop_NTPase"/>
</dbReference>
<comment type="caution">
    <text evidence="2">The sequence shown here is derived from an EMBL/GenBank/DDBJ whole genome shotgun (WGS) entry which is preliminary data.</text>
</comment>
<protein>
    <recommendedName>
        <fullName evidence="1">NACHT domain-containing protein</fullName>
    </recommendedName>
</protein>
<dbReference type="Gene3D" id="3.40.50.300">
    <property type="entry name" value="P-loop containing nucleotide triphosphate hydrolases"/>
    <property type="match status" value="1"/>
</dbReference>
<dbReference type="Pfam" id="PF05729">
    <property type="entry name" value="NACHT"/>
    <property type="match status" value="1"/>
</dbReference>
<evidence type="ECO:0000313" key="2">
    <source>
        <dbReference type="EMBL" id="MPC66190.1"/>
    </source>
</evidence>
<dbReference type="SUPFAM" id="SSF52540">
    <property type="entry name" value="P-loop containing nucleoside triphosphate hydrolases"/>
    <property type="match status" value="1"/>
</dbReference>
<accession>A0A5B7H269</accession>
<dbReference type="AlphaFoldDB" id="A0A5B7H269"/>
<feature type="domain" description="NACHT" evidence="1">
    <location>
        <begin position="29"/>
        <end position="148"/>
    </location>
</feature>
<evidence type="ECO:0000259" key="1">
    <source>
        <dbReference type="PROSITE" id="PS50837"/>
    </source>
</evidence>
<dbReference type="OrthoDB" id="120976at2759"/>